<reference evidence="2" key="1">
    <citation type="submission" date="2022-04" db="EMBL/GenBank/DDBJ databases">
        <title>Carnegiea gigantea Genome sequencing and assembly v2.</title>
        <authorList>
            <person name="Copetti D."/>
            <person name="Sanderson M.J."/>
            <person name="Burquez A."/>
            <person name="Wojciechowski M.F."/>
        </authorList>
    </citation>
    <scope>NUCLEOTIDE SEQUENCE</scope>
    <source>
        <strain evidence="2">SGP5-SGP5p</strain>
        <tissue evidence="2">Aerial part</tissue>
    </source>
</reference>
<evidence type="ECO:0000313" key="2">
    <source>
        <dbReference type="EMBL" id="KAJ8426974.1"/>
    </source>
</evidence>
<organism evidence="2 3">
    <name type="scientific">Carnegiea gigantea</name>
    <dbReference type="NCBI Taxonomy" id="171969"/>
    <lineage>
        <taxon>Eukaryota</taxon>
        <taxon>Viridiplantae</taxon>
        <taxon>Streptophyta</taxon>
        <taxon>Embryophyta</taxon>
        <taxon>Tracheophyta</taxon>
        <taxon>Spermatophyta</taxon>
        <taxon>Magnoliopsida</taxon>
        <taxon>eudicotyledons</taxon>
        <taxon>Gunneridae</taxon>
        <taxon>Pentapetalae</taxon>
        <taxon>Caryophyllales</taxon>
        <taxon>Cactineae</taxon>
        <taxon>Cactaceae</taxon>
        <taxon>Cactoideae</taxon>
        <taxon>Echinocereeae</taxon>
        <taxon>Carnegiea</taxon>
    </lineage>
</organism>
<dbReference type="EMBL" id="JAKOGI010001208">
    <property type="protein sequence ID" value="KAJ8426974.1"/>
    <property type="molecule type" value="Genomic_DNA"/>
</dbReference>
<comment type="caution">
    <text evidence="2">The sequence shown here is derived from an EMBL/GenBank/DDBJ whole genome shotgun (WGS) entry which is preliminary data.</text>
</comment>
<name>A0A9Q1GWT6_9CARY</name>
<dbReference type="Proteomes" id="UP001153076">
    <property type="component" value="Unassembled WGS sequence"/>
</dbReference>
<proteinExistence type="predicted"/>
<protein>
    <submittedName>
        <fullName evidence="2">Uncharacterized protein</fullName>
    </submittedName>
</protein>
<accession>A0A9Q1GWT6</accession>
<feature type="region of interest" description="Disordered" evidence="1">
    <location>
        <begin position="188"/>
        <end position="213"/>
    </location>
</feature>
<keyword evidence="3" id="KW-1185">Reference proteome</keyword>
<sequence length="358" mass="39955">MATCSSMTLGGSVELEEAKSHYLARCSTIADLAARSAPKKFEACAAMLTDASSIGELRSTMTPSRALMWSRPRSLIRDRLFLIRPPQEMGRPSWEWELKPSPYPALSSGTDACQPSGEEGSRTPLGVFDPTVQSSEPILRGGHLRQTLLACALTRRRLSSSRHFSFSAAISSLVACLLSKGDSIARACSAQDKRKSGQNREKHSTKGRYEDKKAGSGKKVVVLEVRHLRKLILRLPIARFGPLMIGLLPRVYYLGHERRKRLRTVILPHVILKIVGDLCLFHSWLPERVMDRLSVVLIREVPPTHLAMNEGKSYFQFFNLDFFLMAVIKPILLLKLYVSPVSLGAFCTVWTNPNARLV</sequence>
<evidence type="ECO:0000313" key="3">
    <source>
        <dbReference type="Proteomes" id="UP001153076"/>
    </source>
</evidence>
<gene>
    <name evidence="2" type="ORF">Cgig2_010205</name>
</gene>
<feature type="compositionally biased region" description="Basic and acidic residues" evidence="1">
    <location>
        <begin position="191"/>
        <end position="213"/>
    </location>
</feature>
<evidence type="ECO:0000256" key="1">
    <source>
        <dbReference type="SAM" id="MobiDB-lite"/>
    </source>
</evidence>
<dbReference type="AlphaFoldDB" id="A0A9Q1GWT6"/>